<reference evidence="1 2" key="1">
    <citation type="journal article" date="2023" name="bioRxiv">
        <title>An intranuclear bacterial parasite of deep-sea mussels expresses apoptosis inhibitors acquired from its host.</title>
        <authorList>
            <person name="Gonzalez Porras M.A."/>
            <person name="Assie A."/>
            <person name="Tietjen M."/>
            <person name="Violette M."/>
            <person name="Kleiner M."/>
            <person name="Gruber-Vodicka H."/>
            <person name="Dubilier N."/>
            <person name="Leisch N."/>
        </authorList>
    </citation>
    <scope>NUCLEOTIDE SEQUENCE [LARGE SCALE GENOMIC DNA]</scope>
    <source>
        <strain evidence="1">IAP13</strain>
    </source>
</reference>
<comment type="caution">
    <text evidence="1">The sequence shown here is derived from an EMBL/GenBank/DDBJ whole genome shotgun (WGS) entry which is preliminary data.</text>
</comment>
<dbReference type="EMBL" id="JASXSV010000069">
    <property type="protein sequence ID" value="MDP0590403.1"/>
    <property type="molecule type" value="Genomic_DNA"/>
</dbReference>
<organism evidence="1 2">
    <name type="scientific">Candidatus Endonucleibacter bathymodioli</name>
    <dbReference type="NCBI Taxonomy" id="539814"/>
    <lineage>
        <taxon>Bacteria</taxon>
        <taxon>Pseudomonadati</taxon>
        <taxon>Pseudomonadota</taxon>
        <taxon>Gammaproteobacteria</taxon>
        <taxon>Oceanospirillales</taxon>
        <taxon>Endozoicomonadaceae</taxon>
        <taxon>Candidatus Endonucleibacter</taxon>
    </lineage>
</organism>
<proteinExistence type="predicted"/>
<evidence type="ECO:0000313" key="2">
    <source>
        <dbReference type="Proteomes" id="UP001178148"/>
    </source>
</evidence>
<protein>
    <submittedName>
        <fullName evidence="1">Uncharacterized protein</fullName>
    </submittedName>
</protein>
<accession>A0AA90NZE8</accession>
<sequence>MKVAFDGSNSYFSLKANEAKTAIEINKEEIIGLQKSIDGYKEGKE</sequence>
<name>A0AA90NZE8_9GAMM</name>
<evidence type="ECO:0000313" key="1">
    <source>
        <dbReference type="EMBL" id="MDP0590403.1"/>
    </source>
</evidence>
<gene>
    <name evidence="1" type="ORF">QS748_14915</name>
</gene>
<dbReference type="Proteomes" id="UP001178148">
    <property type="component" value="Unassembled WGS sequence"/>
</dbReference>
<keyword evidence="2" id="KW-1185">Reference proteome</keyword>
<dbReference type="AlphaFoldDB" id="A0AA90NZE8"/>